<feature type="transmembrane region" description="Helical" evidence="1">
    <location>
        <begin position="43"/>
        <end position="61"/>
    </location>
</feature>
<dbReference type="AlphaFoldDB" id="A0AA41X8W8"/>
<keyword evidence="1" id="KW-0812">Transmembrane</keyword>
<name>A0AA41X8W8_9BACI</name>
<keyword evidence="3" id="KW-1185">Reference proteome</keyword>
<evidence type="ECO:0000313" key="2">
    <source>
        <dbReference type="EMBL" id="MCP8969288.1"/>
    </source>
</evidence>
<sequence>MKFALVLVVIIGVVSLVSTILVANRVEAEYSKSVKRNLTNLTLMYVLLFLVLSVGIVWYIVGVR</sequence>
<keyword evidence="1" id="KW-0472">Membrane</keyword>
<accession>A0AA41X8W8</accession>
<protein>
    <submittedName>
        <fullName evidence="2">Uncharacterized protein</fullName>
    </submittedName>
</protein>
<evidence type="ECO:0000256" key="1">
    <source>
        <dbReference type="SAM" id="Phobius"/>
    </source>
</evidence>
<keyword evidence="1" id="KW-1133">Transmembrane helix</keyword>
<dbReference type="RefSeq" id="WP_254759198.1">
    <property type="nucleotide sequence ID" value="NZ_JANCLT010000005.1"/>
</dbReference>
<gene>
    <name evidence="2" type="ORF">NK662_12135</name>
</gene>
<reference evidence="2" key="1">
    <citation type="submission" date="2022-07" db="EMBL/GenBank/DDBJ databases">
        <authorList>
            <person name="Li W.-J."/>
            <person name="Deng Q.-Q."/>
        </authorList>
    </citation>
    <scope>NUCLEOTIDE SEQUENCE</scope>
    <source>
        <strain evidence="2">SYSU M60031</strain>
    </source>
</reference>
<evidence type="ECO:0000313" key="3">
    <source>
        <dbReference type="Proteomes" id="UP001156102"/>
    </source>
</evidence>
<dbReference type="Proteomes" id="UP001156102">
    <property type="component" value="Unassembled WGS sequence"/>
</dbReference>
<dbReference type="EMBL" id="JANCLT010000005">
    <property type="protein sequence ID" value="MCP8969288.1"/>
    <property type="molecule type" value="Genomic_DNA"/>
</dbReference>
<organism evidence="2 3">
    <name type="scientific">Ectobacillus ponti</name>
    <dbReference type="NCBI Taxonomy" id="2961894"/>
    <lineage>
        <taxon>Bacteria</taxon>
        <taxon>Bacillati</taxon>
        <taxon>Bacillota</taxon>
        <taxon>Bacilli</taxon>
        <taxon>Bacillales</taxon>
        <taxon>Bacillaceae</taxon>
        <taxon>Ectobacillus</taxon>
    </lineage>
</organism>
<proteinExistence type="predicted"/>
<comment type="caution">
    <text evidence="2">The sequence shown here is derived from an EMBL/GenBank/DDBJ whole genome shotgun (WGS) entry which is preliminary data.</text>
</comment>